<evidence type="ECO:0000313" key="5">
    <source>
        <dbReference type="Proteomes" id="UP000287394"/>
    </source>
</evidence>
<name>A0A402CQ52_9BACT</name>
<sequence>MTPIRAPRRRNVLLLALALMALWTGLSGARCSAHPANFASATAKIAADRTFTVNVRFDLLAFTLNDTPFRIGDAPMNALLDGPPEALQSSLAEAAGRFRNDFQTNGGVVDSVAFPTLADIQAWRDSGVKPRLPVLQTVTVAGHLAPGAKTIAFRFPEVLGMIVLTSEVPYQEPVSEPLDAGAMSTAVSVTPGAPLPIISAPPAAPASPVQPIAPGRPQPPEPSFKATDTVVTTHDGPKTTPLTQRRQVAPSHAALPIAAPAPNSPQIKPALTPPASTAANAGKTKAPEDTTKRIAQKNAAPPASAPPNPLSTPPSIAPPMAVETHVFVVTTAPKHRWSKELLGFVKMGFTHILPEGLDHILFVLGLFLLSTKLKPLLWQITAFTVAHSLTLGLSLYGIVRLPSSIIEPVIAASIAFVAIENICTTELKPWRPFVVFAFGLVHGMGFAGALKDLGLQKHDFLTALVGFNVGVELGQLSVVALAFLCVGWFRKRANYRRIIVVPASAIIAAIAVFWTIQRTI</sequence>
<feature type="transmembrane region" description="Helical" evidence="2">
    <location>
        <begin position="376"/>
        <end position="399"/>
    </location>
</feature>
<keyword evidence="3" id="KW-0732">Signal</keyword>
<feature type="transmembrane region" description="Helical" evidence="2">
    <location>
        <begin position="462"/>
        <end position="486"/>
    </location>
</feature>
<feature type="transmembrane region" description="Helical" evidence="2">
    <location>
        <begin position="498"/>
        <end position="516"/>
    </location>
</feature>
<feature type="transmembrane region" description="Helical" evidence="2">
    <location>
        <begin position="430"/>
        <end position="450"/>
    </location>
</feature>
<proteinExistence type="predicted"/>
<feature type="signal peptide" evidence="3">
    <location>
        <begin position="1"/>
        <end position="29"/>
    </location>
</feature>
<reference evidence="4 5" key="1">
    <citation type="journal article" date="2019" name="Int. J. Syst. Evol. Microbiol.">
        <title>Capsulimonas corticalis gen. nov., sp. nov., an aerobic capsulated bacterium, of a novel bacterial order, Capsulimonadales ord. nov., of the class Armatimonadia of the phylum Armatimonadetes.</title>
        <authorList>
            <person name="Li J."/>
            <person name="Kudo C."/>
            <person name="Tonouchi A."/>
        </authorList>
    </citation>
    <scope>NUCLEOTIDE SEQUENCE [LARGE SCALE GENOMIC DNA]</scope>
    <source>
        <strain evidence="4 5">AX-7</strain>
    </source>
</reference>
<feature type="chain" id="PRO_5043769739" evidence="3">
    <location>
        <begin position="30"/>
        <end position="520"/>
    </location>
</feature>
<evidence type="ECO:0000256" key="2">
    <source>
        <dbReference type="SAM" id="Phobius"/>
    </source>
</evidence>
<feature type="transmembrane region" description="Helical" evidence="2">
    <location>
        <begin position="348"/>
        <end position="369"/>
    </location>
</feature>
<protein>
    <submittedName>
        <fullName evidence="4">Uncharacterized protein</fullName>
    </submittedName>
</protein>
<dbReference type="EMBL" id="AP025739">
    <property type="protein sequence ID" value="BDI32850.1"/>
    <property type="molecule type" value="Genomic_DNA"/>
</dbReference>
<evidence type="ECO:0000256" key="1">
    <source>
        <dbReference type="SAM" id="MobiDB-lite"/>
    </source>
</evidence>
<keyword evidence="2" id="KW-0812">Transmembrane</keyword>
<evidence type="ECO:0000313" key="4">
    <source>
        <dbReference type="EMBL" id="BDI32850.1"/>
    </source>
</evidence>
<evidence type="ECO:0000256" key="3">
    <source>
        <dbReference type="SAM" id="SignalP"/>
    </source>
</evidence>
<keyword evidence="2" id="KW-1133">Transmembrane helix</keyword>
<feature type="region of interest" description="Disordered" evidence="1">
    <location>
        <begin position="198"/>
        <end position="289"/>
    </location>
</feature>
<keyword evidence="2" id="KW-0472">Membrane</keyword>
<feature type="transmembrane region" description="Helical" evidence="2">
    <location>
        <begin position="405"/>
        <end position="423"/>
    </location>
</feature>
<dbReference type="InterPro" id="IPR032809">
    <property type="entry name" value="Put_HupE_UreJ"/>
</dbReference>
<dbReference type="RefSeq" id="WP_218025480.1">
    <property type="nucleotide sequence ID" value="NZ_AP025739.1"/>
</dbReference>
<gene>
    <name evidence="4" type="ORF">CCAX7_49010</name>
</gene>
<dbReference type="KEGG" id="ccot:CCAX7_49010"/>
<feature type="region of interest" description="Disordered" evidence="1">
    <location>
        <begin position="297"/>
        <end position="316"/>
    </location>
</feature>
<dbReference type="Pfam" id="PF13795">
    <property type="entry name" value="HupE_UreJ_2"/>
    <property type="match status" value="1"/>
</dbReference>
<organism evidence="4 5">
    <name type="scientific">Capsulimonas corticalis</name>
    <dbReference type="NCBI Taxonomy" id="2219043"/>
    <lineage>
        <taxon>Bacteria</taxon>
        <taxon>Bacillati</taxon>
        <taxon>Armatimonadota</taxon>
        <taxon>Armatimonadia</taxon>
        <taxon>Capsulimonadales</taxon>
        <taxon>Capsulimonadaceae</taxon>
        <taxon>Capsulimonas</taxon>
    </lineage>
</organism>
<accession>A0A402CQ52</accession>
<keyword evidence="5" id="KW-1185">Reference proteome</keyword>
<dbReference type="Proteomes" id="UP000287394">
    <property type="component" value="Chromosome"/>
</dbReference>
<feature type="compositionally biased region" description="Low complexity" evidence="1">
    <location>
        <begin position="198"/>
        <end position="213"/>
    </location>
</feature>
<feature type="compositionally biased region" description="Pro residues" evidence="1">
    <location>
        <begin position="303"/>
        <end position="316"/>
    </location>
</feature>
<dbReference type="AlphaFoldDB" id="A0A402CQ52"/>